<proteinExistence type="predicted"/>
<name>A0ABU1JPW4_9PROT</name>
<organism evidence="2 3">
    <name type="scientific">Inquilinus ginsengisoli</name>
    <dbReference type="NCBI Taxonomy" id="363840"/>
    <lineage>
        <taxon>Bacteria</taxon>
        <taxon>Pseudomonadati</taxon>
        <taxon>Pseudomonadota</taxon>
        <taxon>Alphaproteobacteria</taxon>
        <taxon>Rhodospirillales</taxon>
        <taxon>Rhodospirillaceae</taxon>
        <taxon>Inquilinus</taxon>
    </lineage>
</organism>
<keyword evidence="1" id="KW-0732">Signal</keyword>
<sequence>MQIRHLARHLLPALVATAAGLAAAPPAQAQMTSNKLSDFMIMDVCVDQHDRVLADQVPGDPGCSRRRNIRAGEAIPYHLHNYPSPGSPCPQRLGTVSKDNIPVTKDGVTRIISFYDRGVDHSCPDADPDAPSFGKLDAGREGGSVQWADDRYGYIMGSWSPVALSYWLTPSCEATPDTSGRFRYGWVIAPATLPPEGSGGFAVFQSKLVNTKGGAEPAAGCPKRYNKPFTLWMHDGFTYKSGHAMDSLISLRFSSSSRDGDGPGPATQVEITYWTKEFGLTRWEKWARGDWVHPRSLVAADKLGRTLFSRDTCSRPYAFHASPAPGLTISDTEAKGDYSRVLTDTRTGEAQTWHMSLCSDYTNLVKDAQGGLIPSWGQAISDIFWAE</sequence>
<feature type="signal peptide" evidence="1">
    <location>
        <begin position="1"/>
        <end position="29"/>
    </location>
</feature>
<dbReference type="RefSeq" id="WP_309795233.1">
    <property type="nucleotide sequence ID" value="NZ_JAVDPW010000005.1"/>
</dbReference>
<evidence type="ECO:0000313" key="3">
    <source>
        <dbReference type="Proteomes" id="UP001262410"/>
    </source>
</evidence>
<feature type="chain" id="PRO_5046903985" evidence="1">
    <location>
        <begin position="30"/>
        <end position="387"/>
    </location>
</feature>
<accession>A0ABU1JPW4</accession>
<gene>
    <name evidence="2" type="ORF">E9232_003184</name>
</gene>
<dbReference type="EMBL" id="JAVDPW010000005">
    <property type="protein sequence ID" value="MDR6290658.1"/>
    <property type="molecule type" value="Genomic_DNA"/>
</dbReference>
<comment type="caution">
    <text evidence="2">The sequence shown here is derived from an EMBL/GenBank/DDBJ whole genome shotgun (WGS) entry which is preliminary data.</text>
</comment>
<reference evidence="2 3" key="1">
    <citation type="submission" date="2023-07" db="EMBL/GenBank/DDBJ databases">
        <title>Sorghum-associated microbial communities from plants grown in Nebraska, USA.</title>
        <authorList>
            <person name="Schachtman D."/>
        </authorList>
    </citation>
    <scope>NUCLEOTIDE SEQUENCE [LARGE SCALE GENOMIC DNA]</scope>
    <source>
        <strain evidence="2 3">584</strain>
    </source>
</reference>
<protein>
    <submittedName>
        <fullName evidence="2">Uncharacterized protein</fullName>
    </submittedName>
</protein>
<keyword evidence="3" id="KW-1185">Reference proteome</keyword>
<dbReference type="Proteomes" id="UP001262410">
    <property type="component" value="Unassembled WGS sequence"/>
</dbReference>
<evidence type="ECO:0000256" key="1">
    <source>
        <dbReference type="SAM" id="SignalP"/>
    </source>
</evidence>
<evidence type="ECO:0000313" key="2">
    <source>
        <dbReference type="EMBL" id="MDR6290658.1"/>
    </source>
</evidence>